<keyword evidence="2" id="KW-1185">Reference proteome</keyword>
<dbReference type="STRING" id="40571.SAMN05660733_08108"/>
<dbReference type="EMBL" id="FWYC01000026">
    <property type="protein sequence ID" value="SMD25323.1"/>
    <property type="molecule type" value="Genomic_DNA"/>
</dbReference>
<dbReference type="InterPro" id="IPR036086">
    <property type="entry name" value="ParB/Sulfiredoxin_sf"/>
</dbReference>
<dbReference type="SUPFAM" id="SSF110849">
    <property type="entry name" value="ParB/Sulfiredoxin"/>
    <property type="match status" value="1"/>
</dbReference>
<proteinExistence type="predicted"/>
<dbReference type="eggNOG" id="ENOG502ZBMR">
    <property type="taxonomic scope" value="Bacteria"/>
</dbReference>
<dbReference type="AlphaFoldDB" id="A0A1W2FTW9"/>
<sequence>MHREFSPPPHAAEFSEFVKKRLAEVKDAGGTRETVTVDWNGQALHVDVIEAPLNSLFFNPATHRIRAQRSHDPVRDAQLDSDPFVATSQQYLAHLLQAEPKDPNRRDPEFDELLRSLKEFGQNDPGLITHEGVLVNGNTRAAALRELGVPSMRVGVLPESFTWEDINAIELSLQLRKDHRRDYSYINRLLAMEEQAALGRTPEKIAKEFRTTADVYRQERWILSEIRDQIERSRSSDRSTALRLIDFEDHKEKLKELQRAYTKMHAVDPNRADVLKELRLAAISLGFAKTDVRLIEDGVEFREKYLDDKLPRDAHATADEEDAIVVPGLGVSIAGATDAVAAARALTDDVIKAKAARGAASVIPEEQARAANAAFDELKGAFDVALDIAGRQARLKKRKQLAPARLADACASIDQCVVDLVNARASRSLDEEDFDDAVLKLHVSLSKLAKQAGRGLEEPGAGVAWLLDAVGRGGLR</sequence>
<protein>
    <submittedName>
        <fullName evidence="1">Uncharacterized protein</fullName>
    </submittedName>
</protein>
<dbReference type="OrthoDB" id="3176965at2"/>
<dbReference type="RefSeq" id="WP_030482120.1">
    <property type="nucleotide sequence ID" value="NZ_FWYC01000026.1"/>
</dbReference>
<organism evidence="1 2">
    <name type="scientific">Lentzea albidocapillata</name>
    <dbReference type="NCBI Taxonomy" id="40571"/>
    <lineage>
        <taxon>Bacteria</taxon>
        <taxon>Bacillati</taxon>
        <taxon>Actinomycetota</taxon>
        <taxon>Actinomycetes</taxon>
        <taxon>Pseudonocardiales</taxon>
        <taxon>Pseudonocardiaceae</taxon>
        <taxon>Lentzea</taxon>
    </lineage>
</organism>
<name>A0A1W2FTW9_9PSEU</name>
<dbReference type="Proteomes" id="UP000192840">
    <property type="component" value="Unassembled WGS sequence"/>
</dbReference>
<accession>A0A1W2FTW9</accession>
<evidence type="ECO:0000313" key="2">
    <source>
        <dbReference type="Proteomes" id="UP000192840"/>
    </source>
</evidence>
<gene>
    <name evidence="1" type="ORF">SAMN05660733_08108</name>
</gene>
<evidence type="ECO:0000313" key="1">
    <source>
        <dbReference type="EMBL" id="SMD25323.1"/>
    </source>
</evidence>
<reference evidence="2" key="1">
    <citation type="submission" date="2017-04" db="EMBL/GenBank/DDBJ databases">
        <authorList>
            <person name="Varghese N."/>
            <person name="Submissions S."/>
        </authorList>
    </citation>
    <scope>NUCLEOTIDE SEQUENCE [LARGE SCALE GENOMIC DNA]</scope>
    <source>
        <strain evidence="2">DSM 44073</strain>
    </source>
</reference>